<dbReference type="InterPro" id="IPR028082">
    <property type="entry name" value="Peripla_BP_I"/>
</dbReference>
<dbReference type="Pfam" id="PF00356">
    <property type="entry name" value="LacI"/>
    <property type="match status" value="1"/>
</dbReference>
<keyword evidence="3" id="KW-0804">Transcription</keyword>
<dbReference type="RefSeq" id="WP_086474283.1">
    <property type="nucleotide sequence ID" value="NZ_FXWJ01000003.1"/>
</dbReference>
<evidence type="ECO:0000313" key="5">
    <source>
        <dbReference type="EMBL" id="SMQ71288.1"/>
    </source>
</evidence>
<dbReference type="Gene3D" id="1.10.260.40">
    <property type="entry name" value="lambda repressor-like DNA-binding domains"/>
    <property type="match status" value="1"/>
</dbReference>
<reference evidence="5 6" key="1">
    <citation type="submission" date="2017-04" db="EMBL/GenBank/DDBJ databases">
        <authorList>
            <person name="Varghese N."/>
            <person name="Submissions S."/>
        </authorList>
    </citation>
    <scope>NUCLEOTIDE SEQUENCE [LARGE SCALE GENOMIC DNA]</scope>
    <source>
        <strain evidence="5 6">VKM Ac-1784</strain>
    </source>
</reference>
<dbReference type="Gene3D" id="3.40.50.2300">
    <property type="match status" value="2"/>
</dbReference>
<feature type="domain" description="HTH lacI-type" evidence="4">
    <location>
        <begin position="6"/>
        <end position="62"/>
    </location>
</feature>
<dbReference type="Proteomes" id="UP000194464">
    <property type="component" value="Unassembled WGS sequence"/>
</dbReference>
<dbReference type="InterPro" id="IPR000843">
    <property type="entry name" value="HTH_LacI"/>
</dbReference>
<evidence type="ECO:0000256" key="1">
    <source>
        <dbReference type="ARBA" id="ARBA00023015"/>
    </source>
</evidence>
<dbReference type="PRINTS" id="PR00036">
    <property type="entry name" value="HTHLACI"/>
</dbReference>
<sequence>MKSAPLTVTDIAREAGVSRATVSYVLNDRRDVRVSEDTRGRILETARRLGYVGSPAARALRSGRGDVVLLLLPDWDISAQLELLLEEIGRLVAEYGLVCLRYEGEHWQGALHKLLSRISSACVVTFDPLHRDDRQALDSAGIPDISAQLLDHPGLPHTTALGQDTIVSAQIDHLLAQGYTRLAYLAVDEPRGRPFTEARVKAFHEICAQRQVDGVVSATVPSSAEAISDTIRDWTKRSDEPLGIAAWNDLVGLAITSAAADLDIAIPRQLGVIGGDNTRVAAFARPPISTVKFNLPAEARCIAARIAEVVGREAQHDSSNDDPTVEVVPRLSTALQATHGNDFDERETG</sequence>
<dbReference type="SUPFAM" id="SSF47413">
    <property type="entry name" value="lambda repressor-like DNA-binding domains"/>
    <property type="match status" value="1"/>
</dbReference>
<dbReference type="EMBL" id="FXWJ01000003">
    <property type="protein sequence ID" value="SMQ71288.1"/>
    <property type="molecule type" value="Genomic_DNA"/>
</dbReference>
<dbReference type="CDD" id="cd01392">
    <property type="entry name" value="HTH_LacI"/>
    <property type="match status" value="1"/>
</dbReference>
<dbReference type="InterPro" id="IPR046335">
    <property type="entry name" value="LacI/GalR-like_sensor"/>
</dbReference>
<evidence type="ECO:0000259" key="4">
    <source>
        <dbReference type="PROSITE" id="PS50932"/>
    </source>
</evidence>
<dbReference type="SMART" id="SM00354">
    <property type="entry name" value="HTH_LACI"/>
    <property type="match status" value="1"/>
</dbReference>
<evidence type="ECO:0000256" key="2">
    <source>
        <dbReference type="ARBA" id="ARBA00023125"/>
    </source>
</evidence>
<dbReference type="PROSITE" id="PS00356">
    <property type="entry name" value="HTH_LACI_1"/>
    <property type="match status" value="1"/>
</dbReference>
<comment type="caution">
    <text evidence="5">The sequence shown here is derived from an EMBL/GenBank/DDBJ whole genome shotgun (WGS) entry which is preliminary data.</text>
</comment>
<protein>
    <submittedName>
        <fullName evidence="5">Transcriptional regulator, LacI family</fullName>
    </submittedName>
</protein>
<keyword evidence="6" id="KW-1185">Reference proteome</keyword>
<evidence type="ECO:0000313" key="6">
    <source>
        <dbReference type="Proteomes" id="UP000194464"/>
    </source>
</evidence>
<dbReference type="Pfam" id="PF13377">
    <property type="entry name" value="Peripla_BP_3"/>
    <property type="match status" value="1"/>
</dbReference>
<evidence type="ECO:0000256" key="3">
    <source>
        <dbReference type="ARBA" id="ARBA00023163"/>
    </source>
</evidence>
<dbReference type="PROSITE" id="PS50932">
    <property type="entry name" value="HTH_LACI_2"/>
    <property type="match status" value="1"/>
</dbReference>
<keyword evidence="1" id="KW-0805">Transcription regulation</keyword>
<organism evidence="5 6">
    <name type="scientific">Plantibacter elymi</name>
    <name type="common">nom. nud.</name>
    <dbReference type="NCBI Taxonomy" id="199708"/>
    <lineage>
        <taxon>Bacteria</taxon>
        <taxon>Bacillati</taxon>
        <taxon>Actinomycetota</taxon>
        <taxon>Actinomycetes</taxon>
        <taxon>Micrococcales</taxon>
        <taxon>Microbacteriaceae</taxon>
        <taxon>Plantibacter</taxon>
    </lineage>
</organism>
<keyword evidence="2" id="KW-0238">DNA-binding</keyword>
<dbReference type="InterPro" id="IPR010982">
    <property type="entry name" value="Lambda_DNA-bd_dom_sf"/>
</dbReference>
<accession>A0ABY1RE07</accession>
<name>A0ABY1RE07_9MICO</name>
<proteinExistence type="predicted"/>
<dbReference type="PANTHER" id="PTHR30146:SF153">
    <property type="entry name" value="LACTOSE OPERON REPRESSOR"/>
    <property type="match status" value="1"/>
</dbReference>
<dbReference type="PANTHER" id="PTHR30146">
    <property type="entry name" value="LACI-RELATED TRANSCRIPTIONAL REPRESSOR"/>
    <property type="match status" value="1"/>
</dbReference>
<dbReference type="SUPFAM" id="SSF53822">
    <property type="entry name" value="Periplasmic binding protein-like I"/>
    <property type="match status" value="1"/>
</dbReference>
<gene>
    <name evidence="5" type="ORF">SAMN06295909_2526</name>
</gene>